<gene>
    <name evidence="1" type="ORF">ANSO36C_40750</name>
</gene>
<accession>A0ABN6Q9Z2</accession>
<reference evidence="1" key="1">
    <citation type="submission" date="2022-04" db="EMBL/GenBank/DDBJ databases">
        <title>Complete genome sequence of a cyanobacterium, Nostoc sp. SO-36, isolated in Antarctica.</title>
        <authorList>
            <person name="Kanesaki Y."/>
            <person name="Effendi D."/>
            <person name="Sakamoto T."/>
            <person name="Ohtani S."/>
            <person name="Awai K."/>
        </authorList>
    </citation>
    <scope>NUCLEOTIDE SEQUENCE</scope>
    <source>
        <strain evidence="1">SO-36</strain>
    </source>
</reference>
<organism evidence="1 2">
    <name type="scientific">Nostoc cf. commune SO-36</name>
    <dbReference type="NCBI Taxonomy" id="449208"/>
    <lineage>
        <taxon>Bacteria</taxon>
        <taxon>Bacillati</taxon>
        <taxon>Cyanobacteriota</taxon>
        <taxon>Cyanophyceae</taxon>
        <taxon>Nostocales</taxon>
        <taxon>Nostocaceae</taxon>
        <taxon>Nostoc</taxon>
    </lineage>
</organism>
<evidence type="ECO:0000313" key="2">
    <source>
        <dbReference type="Proteomes" id="UP001055453"/>
    </source>
</evidence>
<protein>
    <submittedName>
        <fullName evidence="1">Uncharacterized protein</fullName>
    </submittedName>
</protein>
<keyword evidence="2" id="KW-1185">Reference proteome</keyword>
<evidence type="ECO:0000313" key="1">
    <source>
        <dbReference type="EMBL" id="BDI18273.1"/>
    </source>
</evidence>
<dbReference type="EMBL" id="AP025732">
    <property type="protein sequence ID" value="BDI18273.1"/>
    <property type="molecule type" value="Genomic_DNA"/>
</dbReference>
<proteinExistence type="predicted"/>
<name>A0ABN6Q9Z2_NOSCO</name>
<sequence>MKADFSMAFRSKAKCKRETGEMKLMPYKQIADLPDSVKENLPKHLKKFFGLHLTAPKNNMMEKNVPFESLAVR</sequence>
<dbReference type="Proteomes" id="UP001055453">
    <property type="component" value="Chromosome"/>
</dbReference>